<dbReference type="Pfam" id="PF02586">
    <property type="entry name" value="SRAP"/>
    <property type="match status" value="1"/>
</dbReference>
<comment type="similarity">
    <text evidence="1 8">Belongs to the SOS response-associated peptidase family.</text>
</comment>
<dbReference type="RefSeq" id="WP_289828404.1">
    <property type="nucleotide sequence ID" value="NZ_JAUEDK010000003.1"/>
</dbReference>
<name>A0ABT7XJ98_9NEIS</name>
<keyword evidence="5" id="KW-0190">Covalent protein-DNA linkage</keyword>
<evidence type="ECO:0000313" key="9">
    <source>
        <dbReference type="EMBL" id="MDN0073859.1"/>
    </source>
</evidence>
<evidence type="ECO:0000256" key="6">
    <source>
        <dbReference type="ARBA" id="ARBA00023125"/>
    </source>
</evidence>
<keyword evidence="2 8" id="KW-0645">Protease</keyword>
<comment type="caution">
    <text evidence="9">The sequence shown here is derived from an EMBL/GenBank/DDBJ whole genome shotgun (WGS) entry which is preliminary data.</text>
</comment>
<keyword evidence="10" id="KW-1185">Reference proteome</keyword>
<dbReference type="InterPro" id="IPR003738">
    <property type="entry name" value="SRAP"/>
</dbReference>
<organism evidence="9 10">
    <name type="scientific">Crenobacter oryzisoli</name>
    <dbReference type="NCBI Taxonomy" id="3056844"/>
    <lineage>
        <taxon>Bacteria</taxon>
        <taxon>Pseudomonadati</taxon>
        <taxon>Pseudomonadota</taxon>
        <taxon>Betaproteobacteria</taxon>
        <taxon>Neisseriales</taxon>
        <taxon>Neisseriaceae</taxon>
        <taxon>Crenobacter</taxon>
    </lineage>
</organism>
<keyword evidence="7" id="KW-0456">Lyase</keyword>
<dbReference type="Gene3D" id="3.90.1680.10">
    <property type="entry name" value="SOS response associated peptidase-like"/>
    <property type="match status" value="1"/>
</dbReference>
<dbReference type="PANTHER" id="PTHR13604">
    <property type="entry name" value="DC12-RELATED"/>
    <property type="match status" value="1"/>
</dbReference>
<dbReference type="InterPro" id="IPR036590">
    <property type="entry name" value="SRAP-like"/>
</dbReference>
<evidence type="ECO:0000256" key="2">
    <source>
        <dbReference type="ARBA" id="ARBA00022670"/>
    </source>
</evidence>
<keyword evidence="3" id="KW-0227">DNA damage</keyword>
<dbReference type="Proteomes" id="UP001168540">
    <property type="component" value="Unassembled WGS sequence"/>
</dbReference>
<evidence type="ECO:0000256" key="8">
    <source>
        <dbReference type="RuleBase" id="RU364100"/>
    </source>
</evidence>
<protein>
    <recommendedName>
        <fullName evidence="8">Abasic site processing protein</fullName>
        <ecNumber evidence="8">3.4.-.-</ecNumber>
    </recommendedName>
</protein>
<dbReference type="PANTHER" id="PTHR13604:SF0">
    <property type="entry name" value="ABASIC SITE PROCESSING PROTEIN HMCES"/>
    <property type="match status" value="1"/>
</dbReference>
<evidence type="ECO:0000313" key="10">
    <source>
        <dbReference type="Proteomes" id="UP001168540"/>
    </source>
</evidence>
<evidence type="ECO:0000256" key="3">
    <source>
        <dbReference type="ARBA" id="ARBA00022763"/>
    </source>
</evidence>
<evidence type="ECO:0000256" key="7">
    <source>
        <dbReference type="ARBA" id="ARBA00023239"/>
    </source>
</evidence>
<gene>
    <name evidence="9" type="ORF">QU481_03005</name>
</gene>
<sequence length="220" mass="24864">MLVDRFHVTPPEREWEGEAYQDYLTPIIRRGPGGGRQVVLASFGMVPKRHTPQGFKPFATMNARTETIGQKPSFARFWHAGQLCLIPMSAFFEPNRETGKAVRWRIGLADDEPFAVAGIWRSWREHDGSESLAFTALTINVDDHPLMNRFHKPPAPGEPPDKRGLVIIHPADYDAWLNCHNPELARTFLQPYPAELMHAEPAPAVRPQQPKQAPEQGSLF</sequence>
<dbReference type="EC" id="3.4.-.-" evidence="8"/>
<keyword evidence="4 8" id="KW-0378">Hydrolase</keyword>
<reference evidence="9" key="1">
    <citation type="submission" date="2023-06" db="EMBL/GenBank/DDBJ databases">
        <authorList>
            <person name="Zhang S."/>
        </authorList>
    </citation>
    <scope>NUCLEOTIDE SEQUENCE</scope>
    <source>
        <strain evidence="9">SG2303</strain>
    </source>
</reference>
<keyword evidence="6" id="KW-0238">DNA-binding</keyword>
<evidence type="ECO:0000256" key="5">
    <source>
        <dbReference type="ARBA" id="ARBA00023124"/>
    </source>
</evidence>
<dbReference type="SUPFAM" id="SSF143081">
    <property type="entry name" value="BB1717-like"/>
    <property type="match status" value="1"/>
</dbReference>
<evidence type="ECO:0000256" key="1">
    <source>
        <dbReference type="ARBA" id="ARBA00008136"/>
    </source>
</evidence>
<proteinExistence type="inferred from homology"/>
<dbReference type="EMBL" id="JAUEDK010000003">
    <property type="protein sequence ID" value="MDN0073859.1"/>
    <property type="molecule type" value="Genomic_DNA"/>
</dbReference>
<accession>A0ABT7XJ98</accession>
<evidence type="ECO:0000256" key="4">
    <source>
        <dbReference type="ARBA" id="ARBA00022801"/>
    </source>
</evidence>